<dbReference type="Gene3D" id="3.10.129.10">
    <property type="entry name" value="Hotdog Thioesterase"/>
    <property type="match status" value="1"/>
</dbReference>
<evidence type="ECO:0000256" key="1">
    <source>
        <dbReference type="ARBA" id="ARBA00001055"/>
    </source>
</evidence>
<evidence type="ECO:0000256" key="4">
    <source>
        <dbReference type="ARBA" id="ARBA00022490"/>
    </source>
</evidence>
<dbReference type="InterPro" id="IPR010084">
    <property type="entry name" value="FabZ"/>
</dbReference>
<proteinExistence type="inferred from homology"/>
<accession>A0A1S8LQP0</accession>
<dbReference type="HAMAP" id="MF_00406">
    <property type="entry name" value="FabZ"/>
    <property type="match status" value="1"/>
</dbReference>
<dbReference type="GO" id="GO:0019171">
    <property type="term" value="F:(3R)-hydroxyacyl-[acyl-carrier-protein] dehydratase activity"/>
    <property type="evidence" value="ECO:0007669"/>
    <property type="project" value="UniProtKB-EC"/>
</dbReference>
<dbReference type="InterPro" id="IPR013114">
    <property type="entry name" value="FabA_FabZ"/>
</dbReference>
<dbReference type="EC" id="4.2.1.59" evidence="10"/>
<feature type="active site" evidence="10">
    <location>
        <position position="50"/>
    </location>
</feature>
<dbReference type="Proteomes" id="UP000190951">
    <property type="component" value="Chromosome"/>
</dbReference>
<dbReference type="FunFam" id="3.10.129.10:FF:000001">
    <property type="entry name" value="3-hydroxyacyl-[acyl-carrier-protein] dehydratase FabZ"/>
    <property type="match status" value="1"/>
</dbReference>
<dbReference type="InterPro" id="IPR029069">
    <property type="entry name" value="HotDog_dom_sf"/>
</dbReference>
<reference evidence="11 12" key="1">
    <citation type="submission" date="2022-04" db="EMBL/GenBank/DDBJ databases">
        <title>Genome sequence of C. roseum typestrain.</title>
        <authorList>
            <person name="Poehlein A."/>
            <person name="Schoch T."/>
            <person name="Duerre P."/>
            <person name="Daniel R."/>
        </authorList>
    </citation>
    <scope>NUCLEOTIDE SEQUENCE [LARGE SCALE GENOMIC DNA]</scope>
    <source>
        <strain evidence="11 12">DSM 7320</strain>
    </source>
</reference>
<keyword evidence="12" id="KW-1185">Reference proteome</keyword>
<dbReference type="SUPFAM" id="SSF54637">
    <property type="entry name" value="Thioesterase/thiol ester dehydrase-isomerase"/>
    <property type="match status" value="1"/>
</dbReference>
<comment type="catalytic activity">
    <reaction evidence="1 10">
        <text>a (3R)-hydroxyacyl-[ACP] = a (2E)-enoyl-[ACP] + H2O</text>
        <dbReference type="Rhea" id="RHEA:13097"/>
        <dbReference type="Rhea" id="RHEA-COMP:9925"/>
        <dbReference type="Rhea" id="RHEA-COMP:9945"/>
        <dbReference type="ChEBI" id="CHEBI:15377"/>
        <dbReference type="ChEBI" id="CHEBI:78784"/>
        <dbReference type="ChEBI" id="CHEBI:78827"/>
        <dbReference type="EC" id="4.2.1.59"/>
    </reaction>
</comment>
<gene>
    <name evidence="11" type="primary">fabZ_1</name>
    <name evidence="10" type="synonym">fabZ</name>
    <name evidence="11" type="ORF">CROST_012130</name>
</gene>
<comment type="function">
    <text evidence="9 10">Involved in unsaturated fatty acids biosynthesis. Catalyzes the dehydration of short chain beta-hydroxyacyl-ACPs and long chain saturated and unsaturated beta-hydroxyacyl-ACPs.</text>
</comment>
<evidence type="ECO:0000256" key="2">
    <source>
        <dbReference type="ARBA" id="ARBA00004496"/>
    </source>
</evidence>
<dbReference type="GO" id="GO:0009245">
    <property type="term" value="P:lipid A biosynthetic process"/>
    <property type="evidence" value="ECO:0007669"/>
    <property type="project" value="UniProtKB-UniRule"/>
</dbReference>
<dbReference type="Pfam" id="PF07977">
    <property type="entry name" value="FabA"/>
    <property type="match status" value="1"/>
</dbReference>
<evidence type="ECO:0000256" key="10">
    <source>
        <dbReference type="HAMAP-Rule" id="MF_00406"/>
    </source>
</evidence>
<comment type="similarity">
    <text evidence="3 10">Belongs to the thioester dehydratase family. FabZ subfamily.</text>
</comment>
<evidence type="ECO:0000256" key="5">
    <source>
        <dbReference type="ARBA" id="ARBA00022516"/>
    </source>
</evidence>
<keyword evidence="8 10" id="KW-0456">Lyase</keyword>
<dbReference type="NCBIfam" id="NF000582">
    <property type="entry name" value="PRK00006.1"/>
    <property type="match status" value="1"/>
</dbReference>
<dbReference type="GO" id="GO:0006633">
    <property type="term" value="P:fatty acid biosynthetic process"/>
    <property type="evidence" value="ECO:0007669"/>
    <property type="project" value="UniProtKB-UniRule"/>
</dbReference>
<sequence>MVVLNSDQIRALLPHRYPFLLLDRIIKLDPGKSATGIKNVTVNEPFFQGHFPTKSIMPGVLIVEALAQLTAVVYCTEFLGDKLDLKSIEEANIAEKVGYIAAIKNVKFKKIVVPGDQLVLIAHKIDSFGNLSNVNVSAFVNNELVVEGKLTVSQQG</sequence>
<dbReference type="GO" id="GO:0016020">
    <property type="term" value="C:membrane"/>
    <property type="evidence" value="ECO:0007669"/>
    <property type="project" value="GOC"/>
</dbReference>
<dbReference type="NCBIfam" id="TIGR01750">
    <property type="entry name" value="fabZ"/>
    <property type="match status" value="1"/>
</dbReference>
<evidence type="ECO:0000256" key="9">
    <source>
        <dbReference type="ARBA" id="ARBA00025049"/>
    </source>
</evidence>
<keyword evidence="7 10" id="KW-0443">Lipid metabolism</keyword>
<evidence type="ECO:0000256" key="8">
    <source>
        <dbReference type="ARBA" id="ARBA00023239"/>
    </source>
</evidence>
<keyword evidence="4 10" id="KW-0963">Cytoplasm</keyword>
<evidence type="ECO:0000313" key="12">
    <source>
        <dbReference type="Proteomes" id="UP000190951"/>
    </source>
</evidence>
<dbReference type="GO" id="GO:0005737">
    <property type="term" value="C:cytoplasm"/>
    <property type="evidence" value="ECO:0007669"/>
    <property type="project" value="UniProtKB-SubCell"/>
</dbReference>
<evidence type="ECO:0000256" key="7">
    <source>
        <dbReference type="ARBA" id="ARBA00023098"/>
    </source>
</evidence>
<dbReference type="EMBL" id="CP096983">
    <property type="protein sequence ID" value="URZ10503.1"/>
    <property type="molecule type" value="Genomic_DNA"/>
</dbReference>
<dbReference type="STRING" id="84029.CROST_42300"/>
<dbReference type="KEGG" id="crw:CROST_012130"/>
<keyword evidence="5 10" id="KW-0444">Lipid biosynthesis</keyword>
<comment type="subcellular location">
    <subcellularLocation>
        <location evidence="2 10">Cytoplasm</location>
    </subcellularLocation>
</comment>
<protein>
    <recommendedName>
        <fullName evidence="10">3-hydroxyacyl-[acyl-carrier-protein] dehydratase FabZ</fullName>
        <ecNumber evidence="10">4.2.1.59</ecNumber>
    </recommendedName>
    <alternativeName>
        <fullName evidence="10">(3R)-hydroxymyristoyl-[acyl-carrier-protein] dehydratase</fullName>
        <shortName evidence="10">(3R)-hydroxymyristoyl-ACP dehydrase</shortName>
    </alternativeName>
    <alternativeName>
        <fullName evidence="10">Beta-hydroxyacyl-ACP dehydratase</fullName>
    </alternativeName>
</protein>
<dbReference type="PANTHER" id="PTHR30272:SF1">
    <property type="entry name" value="3-HYDROXYACYL-[ACYL-CARRIER-PROTEIN] DEHYDRATASE"/>
    <property type="match status" value="1"/>
</dbReference>
<organism evidence="11 12">
    <name type="scientific">Clostridium felsineum</name>
    <dbReference type="NCBI Taxonomy" id="36839"/>
    <lineage>
        <taxon>Bacteria</taxon>
        <taxon>Bacillati</taxon>
        <taxon>Bacillota</taxon>
        <taxon>Clostridia</taxon>
        <taxon>Eubacteriales</taxon>
        <taxon>Clostridiaceae</taxon>
        <taxon>Clostridium</taxon>
    </lineage>
</organism>
<dbReference type="PANTHER" id="PTHR30272">
    <property type="entry name" value="3-HYDROXYACYL-[ACYL-CARRIER-PROTEIN] DEHYDRATASE"/>
    <property type="match status" value="1"/>
</dbReference>
<name>A0A1S8LQP0_9CLOT</name>
<evidence type="ECO:0000256" key="6">
    <source>
        <dbReference type="ARBA" id="ARBA00022556"/>
    </source>
</evidence>
<evidence type="ECO:0000256" key="3">
    <source>
        <dbReference type="ARBA" id="ARBA00009174"/>
    </source>
</evidence>
<dbReference type="AlphaFoldDB" id="A0A1S8LQP0"/>
<dbReference type="CDD" id="cd01288">
    <property type="entry name" value="FabZ"/>
    <property type="match status" value="1"/>
</dbReference>
<evidence type="ECO:0000313" key="11">
    <source>
        <dbReference type="EMBL" id="URZ10503.1"/>
    </source>
</evidence>
<dbReference type="RefSeq" id="WP_077835556.1">
    <property type="nucleotide sequence ID" value="NZ_CP096983.1"/>
</dbReference>
<keyword evidence="6 10" id="KW-0441">Lipid A biosynthesis</keyword>